<feature type="compositionally biased region" description="Acidic residues" evidence="4">
    <location>
        <begin position="496"/>
        <end position="513"/>
    </location>
</feature>
<dbReference type="GO" id="GO:0000993">
    <property type="term" value="F:RNA polymerase II complex binding"/>
    <property type="evidence" value="ECO:0007669"/>
    <property type="project" value="TreeGrafter"/>
</dbReference>
<reference evidence="5" key="2">
    <citation type="submission" date="2023-06" db="EMBL/GenBank/DDBJ databases">
        <authorList>
            <consortium name="Lawrence Berkeley National Laboratory"/>
            <person name="Haridas S."/>
            <person name="Hensen N."/>
            <person name="Bonometti L."/>
            <person name="Westerberg I."/>
            <person name="Brannstrom I.O."/>
            <person name="Guillou S."/>
            <person name="Cros-Aarteil S."/>
            <person name="Calhoun S."/>
            <person name="Kuo A."/>
            <person name="Mondo S."/>
            <person name="Pangilinan J."/>
            <person name="Riley R."/>
            <person name="Labutti K."/>
            <person name="Andreopoulos B."/>
            <person name="Lipzen A."/>
            <person name="Chen C."/>
            <person name="Yanf M."/>
            <person name="Daum C."/>
            <person name="Ng V."/>
            <person name="Clum A."/>
            <person name="Steindorff A."/>
            <person name="Ohm R."/>
            <person name="Martin F."/>
            <person name="Silar P."/>
            <person name="Natvig D."/>
            <person name="Lalanne C."/>
            <person name="Gautier V."/>
            <person name="Ament-Velasquez S.L."/>
            <person name="Kruys A."/>
            <person name="Hutchinson M.I."/>
            <person name="Powell A.J."/>
            <person name="Barry K."/>
            <person name="Miller A.N."/>
            <person name="Grigoriev I.V."/>
            <person name="Debuchy R."/>
            <person name="Gladieux P."/>
            <person name="Thoren M.H."/>
            <person name="Johannesson H."/>
        </authorList>
    </citation>
    <scope>NUCLEOTIDE SEQUENCE</scope>
    <source>
        <strain evidence="5">CBS 314.62</strain>
    </source>
</reference>
<accession>A0AAE1C8E8</accession>
<dbReference type="AlphaFoldDB" id="A0AAE1C8E8"/>
<gene>
    <name evidence="5" type="ORF">B0T22DRAFT_494351</name>
</gene>
<dbReference type="Proteomes" id="UP001270362">
    <property type="component" value="Unassembled WGS sequence"/>
</dbReference>
<keyword evidence="3" id="KW-0539">Nucleus</keyword>
<comment type="caution">
    <text evidence="5">The sequence shown here is derived from an EMBL/GenBank/DDBJ whole genome shotgun (WGS) entry which is preliminary data.</text>
</comment>
<keyword evidence="6" id="KW-1185">Reference proteome</keyword>
<dbReference type="EMBL" id="JAULSO010000005">
    <property type="protein sequence ID" value="KAK3682684.1"/>
    <property type="molecule type" value="Genomic_DNA"/>
</dbReference>
<dbReference type="GO" id="GO:0003682">
    <property type="term" value="F:chromatin binding"/>
    <property type="evidence" value="ECO:0007669"/>
    <property type="project" value="TreeGrafter"/>
</dbReference>
<feature type="region of interest" description="Disordered" evidence="4">
    <location>
        <begin position="157"/>
        <end position="180"/>
    </location>
</feature>
<dbReference type="GO" id="GO:0006368">
    <property type="term" value="P:transcription elongation by RNA polymerase II"/>
    <property type="evidence" value="ECO:0007669"/>
    <property type="project" value="InterPro"/>
</dbReference>
<evidence type="ECO:0000256" key="3">
    <source>
        <dbReference type="ARBA" id="ARBA00023242"/>
    </source>
</evidence>
<feature type="region of interest" description="Disordered" evidence="4">
    <location>
        <begin position="27"/>
        <end position="55"/>
    </location>
</feature>
<feature type="region of interest" description="Disordered" evidence="4">
    <location>
        <begin position="440"/>
        <end position="513"/>
    </location>
</feature>
<comment type="subcellular location">
    <subcellularLocation>
        <location evidence="1">Nucleus</location>
    </subcellularLocation>
</comment>
<dbReference type="InterPro" id="IPR007133">
    <property type="entry name" value="RNA_pol_II-assoc_Paf1"/>
</dbReference>
<proteinExistence type="inferred from homology"/>
<evidence type="ECO:0000256" key="4">
    <source>
        <dbReference type="SAM" id="MobiDB-lite"/>
    </source>
</evidence>
<evidence type="ECO:0000313" key="5">
    <source>
        <dbReference type="EMBL" id="KAK3682684.1"/>
    </source>
</evidence>
<evidence type="ECO:0000256" key="1">
    <source>
        <dbReference type="ARBA" id="ARBA00004123"/>
    </source>
</evidence>
<sequence>MSSSQSRSGGGGERMIHQDYIARIRYSNALPPPPNPPKLLDIPNTGLSSGQYTTPGFASRLAREQPLNIEADAELGMPLDLVGMPGIFDGDESSISAPSVQPQVHPHDRLLLRPLATLGKPKMADASVSFLRRTEYISSQQSKTGPPLGSMFLKPTSGNAALKRPEKRKVSPEPDKGSPAWIKRRIEKSFQAAAASLADRSRVKHPSKRNLKMVDAFPILPDLEAFPDSGAYVTVKFATNPVASTDVYDSRLLSGIFKPIERSAAEEAAYETAFAAHERDPANHPKPSNMMNYDFFLAADTETSTNFRKRFDMDNPNHDDASLYTSTEENGCFRFPRLRAYETAQEKEMDHDNKYDEEVILAYRNDETAARGQADDSAQKAVYYYPVMQRSTIRSQRTKNIARTIGIADEEESHLDELHVQVDEPSDELKAELLRFKAQPVGFLPEDDEEDDEHGRGHAAGKSVSPGPGPGPAPAAAAAAAGQNGRASHHEHEHGSEDEEIEEEEDAEGDDEE</sequence>
<comment type="similarity">
    <text evidence="2">Belongs to the PAF1 family.</text>
</comment>
<reference evidence="5" key="1">
    <citation type="journal article" date="2023" name="Mol. Phylogenet. Evol.">
        <title>Genome-scale phylogeny and comparative genomics of the fungal order Sordariales.</title>
        <authorList>
            <person name="Hensen N."/>
            <person name="Bonometti L."/>
            <person name="Westerberg I."/>
            <person name="Brannstrom I.O."/>
            <person name="Guillou S."/>
            <person name="Cros-Aarteil S."/>
            <person name="Calhoun S."/>
            <person name="Haridas S."/>
            <person name="Kuo A."/>
            <person name="Mondo S."/>
            <person name="Pangilinan J."/>
            <person name="Riley R."/>
            <person name="LaButti K."/>
            <person name="Andreopoulos B."/>
            <person name="Lipzen A."/>
            <person name="Chen C."/>
            <person name="Yan M."/>
            <person name="Daum C."/>
            <person name="Ng V."/>
            <person name="Clum A."/>
            <person name="Steindorff A."/>
            <person name="Ohm R.A."/>
            <person name="Martin F."/>
            <person name="Silar P."/>
            <person name="Natvig D.O."/>
            <person name="Lalanne C."/>
            <person name="Gautier V."/>
            <person name="Ament-Velasquez S.L."/>
            <person name="Kruys A."/>
            <person name="Hutchinson M.I."/>
            <person name="Powell A.J."/>
            <person name="Barry K."/>
            <person name="Miller A.N."/>
            <person name="Grigoriev I.V."/>
            <person name="Debuchy R."/>
            <person name="Gladieux P."/>
            <person name="Hiltunen Thoren M."/>
            <person name="Johannesson H."/>
        </authorList>
    </citation>
    <scope>NUCLEOTIDE SEQUENCE</scope>
    <source>
        <strain evidence="5">CBS 314.62</strain>
    </source>
</reference>
<feature type="compositionally biased region" description="Polar residues" evidence="4">
    <location>
        <begin position="45"/>
        <end position="55"/>
    </location>
</feature>
<dbReference type="Pfam" id="PF03985">
    <property type="entry name" value="Paf1"/>
    <property type="match status" value="1"/>
</dbReference>
<dbReference type="PANTHER" id="PTHR23188">
    <property type="entry name" value="RNA POLYMERASE II-ASSOCIATED FACTOR 1 HOMOLOG"/>
    <property type="match status" value="1"/>
</dbReference>
<dbReference type="GO" id="GO:0016593">
    <property type="term" value="C:Cdc73/Paf1 complex"/>
    <property type="evidence" value="ECO:0007669"/>
    <property type="project" value="InterPro"/>
</dbReference>
<protein>
    <submittedName>
        <fullName evidence="5">RNA polymerase II-associated</fullName>
    </submittedName>
</protein>
<name>A0AAE1C8E8_9PEZI</name>
<evidence type="ECO:0000313" key="6">
    <source>
        <dbReference type="Proteomes" id="UP001270362"/>
    </source>
</evidence>
<organism evidence="5 6">
    <name type="scientific">Podospora appendiculata</name>
    <dbReference type="NCBI Taxonomy" id="314037"/>
    <lineage>
        <taxon>Eukaryota</taxon>
        <taxon>Fungi</taxon>
        <taxon>Dikarya</taxon>
        <taxon>Ascomycota</taxon>
        <taxon>Pezizomycotina</taxon>
        <taxon>Sordariomycetes</taxon>
        <taxon>Sordariomycetidae</taxon>
        <taxon>Sordariales</taxon>
        <taxon>Podosporaceae</taxon>
        <taxon>Podospora</taxon>
    </lineage>
</organism>
<dbReference type="PANTHER" id="PTHR23188:SF12">
    <property type="entry name" value="RNA POLYMERASE II-ASSOCIATED FACTOR 1 HOMOLOG"/>
    <property type="match status" value="1"/>
</dbReference>
<evidence type="ECO:0000256" key="2">
    <source>
        <dbReference type="ARBA" id="ARBA00007560"/>
    </source>
</evidence>